<feature type="compositionally biased region" description="Polar residues" evidence="1">
    <location>
        <begin position="1180"/>
        <end position="1192"/>
    </location>
</feature>
<dbReference type="EMBL" id="JAEHOE010000028">
    <property type="protein sequence ID" value="KAG2494794.1"/>
    <property type="molecule type" value="Genomic_DNA"/>
</dbReference>
<accession>A0A835YC42</accession>
<proteinExistence type="predicted"/>
<feature type="region of interest" description="Disordered" evidence="1">
    <location>
        <begin position="484"/>
        <end position="503"/>
    </location>
</feature>
<feature type="compositionally biased region" description="Low complexity" evidence="1">
    <location>
        <begin position="563"/>
        <end position="573"/>
    </location>
</feature>
<feature type="compositionally biased region" description="Low complexity" evidence="1">
    <location>
        <begin position="675"/>
        <end position="688"/>
    </location>
</feature>
<evidence type="ECO:0000313" key="2">
    <source>
        <dbReference type="EMBL" id="KAG2494794.1"/>
    </source>
</evidence>
<feature type="region of interest" description="Disordered" evidence="1">
    <location>
        <begin position="1155"/>
        <end position="1201"/>
    </location>
</feature>
<feature type="region of interest" description="Disordered" evidence="1">
    <location>
        <begin position="958"/>
        <end position="996"/>
    </location>
</feature>
<feature type="region of interest" description="Disordered" evidence="1">
    <location>
        <begin position="552"/>
        <end position="608"/>
    </location>
</feature>
<feature type="region of interest" description="Disordered" evidence="1">
    <location>
        <begin position="119"/>
        <end position="186"/>
    </location>
</feature>
<feature type="region of interest" description="Disordered" evidence="1">
    <location>
        <begin position="890"/>
        <end position="917"/>
    </location>
</feature>
<feature type="region of interest" description="Disordered" evidence="1">
    <location>
        <begin position="1008"/>
        <end position="1032"/>
    </location>
</feature>
<protein>
    <submittedName>
        <fullName evidence="2">Uncharacterized protein</fullName>
    </submittedName>
</protein>
<reference evidence="2" key="1">
    <citation type="journal article" date="2020" name="bioRxiv">
        <title>Comparative genomics of Chlamydomonas.</title>
        <authorList>
            <person name="Craig R.J."/>
            <person name="Hasan A.R."/>
            <person name="Ness R.W."/>
            <person name="Keightley P.D."/>
        </authorList>
    </citation>
    <scope>NUCLEOTIDE SEQUENCE</scope>
    <source>
        <strain evidence="2">CCAP 11/70</strain>
    </source>
</reference>
<feature type="region of interest" description="Disordered" evidence="1">
    <location>
        <begin position="658"/>
        <end position="699"/>
    </location>
</feature>
<feature type="compositionally biased region" description="Basic and acidic residues" evidence="1">
    <location>
        <begin position="23"/>
        <end position="42"/>
    </location>
</feature>
<keyword evidence="3" id="KW-1185">Reference proteome</keyword>
<feature type="region of interest" description="Disordered" evidence="1">
    <location>
        <begin position="23"/>
        <end position="43"/>
    </location>
</feature>
<evidence type="ECO:0000313" key="3">
    <source>
        <dbReference type="Proteomes" id="UP000612055"/>
    </source>
</evidence>
<evidence type="ECO:0000256" key="1">
    <source>
        <dbReference type="SAM" id="MobiDB-lite"/>
    </source>
</evidence>
<gene>
    <name evidence="2" type="ORF">HYH03_007037</name>
</gene>
<name>A0A835YC42_9CHLO</name>
<organism evidence="2 3">
    <name type="scientific">Edaphochlamys debaryana</name>
    <dbReference type="NCBI Taxonomy" id="47281"/>
    <lineage>
        <taxon>Eukaryota</taxon>
        <taxon>Viridiplantae</taxon>
        <taxon>Chlorophyta</taxon>
        <taxon>core chlorophytes</taxon>
        <taxon>Chlorophyceae</taxon>
        <taxon>CS clade</taxon>
        <taxon>Chlamydomonadales</taxon>
        <taxon>Chlamydomonadales incertae sedis</taxon>
        <taxon>Edaphochlamys</taxon>
    </lineage>
</organism>
<feature type="compositionally biased region" description="Low complexity" evidence="1">
    <location>
        <begin position="891"/>
        <end position="904"/>
    </location>
</feature>
<feature type="compositionally biased region" description="Acidic residues" evidence="1">
    <location>
        <begin position="161"/>
        <end position="171"/>
    </location>
</feature>
<sequence>MPWPSQEHRKRRLVVAELLEESRGRRGNEDACERRDREKATPESKATCETFNVKNEAAGHKEVQATVLLAGRVLSRPQLQALAHLRRCAPTATALSARGRRSGVGFILAAVSGAGGGGGGLPNTAAPHSGSTPAGPSRPRGTGWSKRLPWPQSVTAPAPIDNEDPEEECPGGEDQAGTGWGPFAWQKPTGVLKAPSLVRSKRAPATPALDLNTRVPEVCAALESLWGQLRGPPQRWEHRCAAHRDAAERAAAYLEAAGRRRSAAGDPLPFTMATAALTRVDEVAKADAARLACVVSQLGLGTEAALWEHCLGLDAAELTQQVEALRPGLLQASASWEALTMLARAEEVGGRLQSAYSNVLRAAVCGLMLLAHIHSAALEPWGGEGQGPEPLACAGVALLRIFLEAQARLELPASEAQWEWLASPPPSLLHFVLCHGPIIAKPGEDAPPPQRYSCRHVHRVILELRSSAAHAVKVAELVSAMASQPPAGVEPPGGPLGSAARGGPLGLATGGAAASARPSAVASGDALEQLADEITALREAFAILLKRAKRSGPEPPSGAGFCGSSTPPITGLGPPTPPLEPREAGLGAGLRRTDAQVSAAASPRLDLDPDSGFSAKLAQLQELLVDNGALPSPRWDERRCCLYDTLWIPFSAGRAGAAQPCRSTSGTAADRSCPGSNSRSRSRSSSGSGSSGGGADDAAEPWTAELPWLAWLDRHGLAEGSAGSAEALAPHLQSTLELAERKAQEMLKVMSASPKGFSQALGLLVQHARRSTDRRCGEARDLRAEQIAMRPLLKTAIALLVEGLVPVDCLAEMADVLWPGLADEHPRTWGRLLRGPALAAGDLRAAEAARLALLGLSSLPLFATQAQYLDLALLAVVGWEVQHQALEARRAAASSRPHPRAASPTPEAGAQGSGAAKAWEQPADRGYLLFVCATTLGGLRTLTPRGGWTCAAAALDGTDLLPGAKPEPGPTRELEPEPEADADAEAGQAWGGHGQACSGGPACGTPRCRGQPHPAAQHGPPPQLQHAVPQQPSVGARSLAHYALTFRHAPVNLLLALHDCVLSAADVSNHRASSSNRSPAAAQADLLLQSTALHVAALALDSLEERALEGMRRTCGNGRAPDAAVPPAPAPAPVPVPSVRSPAPVPRNGLVVGTAAGPGHDAAARGCAWPGEGGRVESRQAATAQQPASRPSNGAGRGCAPAALAPRAAASQAGPRAAAGAGQAVATGRALDAPPCFGPASSETELLLALRAVALCSPALRAQQLPRPRAAPSPQSLAVEGPAHTALALALLCHLSLLEPEKGEYVNALVFAPVLGPAPVPSAATGPAGDREAARVVLRDLQVGCLPLAEGAHKDRFRWAEMRKLVPIATARSASAKQRQGHLAVLREALLDRDLKAAWIQGVGVEGIQAALLAAAEMRQEMLLLGRDCCVVSCSTKYDRADGLYQEARKEASAQTHAKAKRGASAVGGGGADRVRDAHDSACTCTAAAVLPSKALPDHLQLLTAVLVSERDTHELVKRAANGLPESELAALYGGCGPEILQRMSKLLFILDEPGQPLRDGLNLQLRVMECAPGRPGELVFPPHRDRAVVSTFGKGKKPNGSKR</sequence>
<comment type="caution">
    <text evidence="2">The sequence shown here is derived from an EMBL/GenBank/DDBJ whole genome shotgun (WGS) entry which is preliminary data.</text>
</comment>
<dbReference type="OrthoDB" id="553279at2759"/>
<dbReference type="Proteomes" id="UP000612055">
    <property type="component" value="Unassembled WGS sequence"/>
</dbReference>